<evidence type="ECO:0008006" key="6">
    <source>
        <dbReference type="Google" id="ProtNLM"/>
    </source>
</evidence>
<evidence type="ECO:0000313" key="5">
    <source>
        <dbReference type="Proteomes" id="UP000000305"/>
    </source>
</evidence>
<dbReference type="Gene3D" id="3.40.30.10">
    <property type="entry name" value="Glutaredoxin"/>
    <property type="match status" value="1"/>
</dbReference>
<dbReference type="InterPro" id="IPR000889">
    <property type="entry name" value="Glutathione_peroxidase"/>
</dbReference>
<accession>E9HGW2</accession>
<dbReference type="OrthoDB" id="446890at2759"/>
<dbReference type="PROSITE" id="PS51355">
    <property type="entry name" value="GLUTATHIONE_PEROXID_3"/>
    <property type="match status" value="1"/>
</dbReference>
<sequence length="51" mass="6094">LDYSPMRNNDVRWNFEKFLISRKGKPVKRYDASSRVSDMRDDIESLLFPSL</sequence>
<name>E9HGW2_DAPPU</name>
<dbReference type="Proteomes" id="UP000000305">
    <property type="component" value="Unassembled WGS sequence"/>
</dbReference>
<evidence type="ECO:0000256" key="2">
    <source>
        <dbReference type="ARBA" id="ARBA00022559"/>
    </source>
</evidence>
<gene>
    <name evidence="4" type="ORF">DAPPUDRAFT_62762</name>
</gene>
<reference evidence="4 5" key="1">
    <citation type="journal article" date="2011" name="Science">
        <title>The ecoresponsive genome of Daphnia pulex.</title>
        <authorList>
            <person name="Colbourne J.K."/>
            <person name="Pfrender M.E."/>
            <person name="Gilbert D."/>
            <person name="Thomas W.K."/>
            <person name="Tucker A."/>
            <person name="Oakley T.H."/>
            <person name="Tokishita S."/>
            <person name="Aerts A."/>
            <person name="Arnold G.J."/>
            <person name="Basu M.K."/>
            <person name="Bauer D.J."/>
            <person name="Caceres C.E."/>
            <person name="Carmel L."/>
            <person name="Casola C."/>
            <person name="Choi J.H."/>
            <person name="Detter J.C."/>
            <person name="Dong Q."/>
            <person name="Dusheyko S."/>
            <person name="Eads B.D."/>
            <person name="Frohlich T."/>
            <person name="Geiler-Samerotte K.A."/>
            <person name="Gerlach D."/>
            <person name="Hatcher P."/>
            <person name="Jogdeo S."/>
            <person name="Krijgsveld J."/>
            <person name="Kriventseva E.V."/>
            <person name="Kultz D."/>
            <person name="Laforsch C."/>
            <person name="Lindquist E."/>
            <person name="Lopez J."/>
            <person name="Manak J.R."/>
            <person name="Muller J."/>
            <person name="Pangilinan J."/>
            <person name="Patwardhan R.P."/>
            <person name="Pitluck S."/>
            <person name="Pritham E.J."/>
            <person name="Rechtsteiner A."/>
            <person name="Rho M."/>
            <person name="Rogozin I.B."/>
            <person name="Sakarya O."/>
            <person name="Salamov A."/>
            <person name="Schaack S."/>
            <person name="Shapiro H."/>
            <person name="Shiga Y."/>
            <person name="Skalitzky C."/>
            <person name="Smith Z."/>
            <person name="Souvorov A."/>
            <person name="Sung W."/>
            <person name="Tang Z."/>
            <person name="Tsuchiya D."/>
            <person name="Tu H."/>
            <person name="Vos H."/>
            <person name="Wang M."/>
            <person name="Wolf Y.I."/>
            <person name="Yamagata H."/>
            <person name="Yamada T."/>
            <person name="Ye Y."/>
            <person name="Shaw J.R."/>
            <person name="Andrews J."/>
            <person name="Crease T.J."/>
            <person name="Tang H."/>
            <person name="Lucas S.M."/>
            <person name="Robertson H.M."/>
            <person name="Bork P."/>
            <person name="Koonin E.V."/>
            <person name="Zdobnov E.M."/>
            <person name="Grigoriev I.V."/>
            <person name="Lynch M."/>
            <person name="Boore J.L."/>
        </authorList>
    </citation>
    <scope>NUCLEOTIDE SEQUENCE [LARGE SCALE GENOMIC DNA]</scope>
</reference>
<dbReference type="AlphaFoldDB" id="E9HGW2"/>
<dbReference type="SUPFAM" id="SSF52833">
    <property type="entry name" value="Thioredoxin-like"/>
    <property type="match status" value="1"/>
</dbReference>
<dbReference type="InterPro" id="IPR036249">
    <property type="entry name" value="Thioredoxin-like_sf"/>
</dbReference>
<dbReference type="KEGG" id="dpx:DAPPUDRAFT_62762"/>
<keyword evidence="2" id="KW-0575">Peroxidase</keyword>
<evidence type="ECO:0000256" key="3">
    <source>
        <dbReference type="ARBA" id="ARBA00023002"/>
    </source>
</evidence>
<keyword evidence="3" id="KW-0560">Oxidoreductase</keyword>
<feature type="non-terminal residue" evidence="4">
    <location>
        <position position="1"/>
    </location>
</feature>
<dbReference type="PhylomeDB" id="E9HGW2"/>
<protein>
    <recommendedName>
        <fullName evidence="6">Glutathione peroxidase</fullName>
    </recommendedName>
</protein>
<dbReference type="GO" id="GO:0006979">
    <property type="term" value="P:response to oxidative stress"/>
    <property type="evidence" value="ECO:0007669"/>
    <property type="project" value="InterPro"/>
</dbReference>
<proteinExistence type="inferred from homology"/>
<evidence type="ECO:0000313" key="4">
    <source>
        <dbReference type="EMBL" id="EFX69046.1"/>
    </source>
</evidence>
<evidence type="ECO:0000256" key="1">
    <source>
        <dbReference type="ARBA" id="ARBA00006926"/>
    </source>
</evidence>
<dbReference type="EMBL" id="GL732643">
    <property type="protein sequence ID" value="EFX69046.1"/>
    <property type="molecule type" value="Genomic_DNA"/>
</dbReference>
<comment type="similarity">
    <text evidence="1">Belongs to the glutathione peroxidase family.</text>
</comment>
<dbReference type="HOGENOM" id="CLU_3108477_0_0_1"/>
<dbReference type="InParanoid" id="E9HGW2"/>
<keyword evidence="5" id="KW-1185">Reference proteome</keyword>
<organism evidence="4 5">
    <name type="scientific">Daphnia pulex</name>
    <name type="common">Water flea</name>
    <dbReference type="NCBI Taxonomy" id="6669"/>
    <lineage>
        <taxon>Eukaryota</taxon>
        <taxon>Metazoa</taxon>
        <taxon>Ecdysozoa</taxon>
        <taxon>Arthropoda</taxon>
        <taxon>Crustacea</taxon>
        <taxon>Branchiopoda</taxon>
        <taxon>Diplostraca</taxon>
        <taxon>Cladocera</taxon>
        <taxon>Anomopoda</taxon>
        <taxon>Daphniidae</taxon>
        <taxon>Daphnia</taxon>
    </lineage>
</organism>
<dbReference type="GO" id="GO:0004601">
    <property type="term" value="F:peroxidase activity"/>
    <property type="evidence" value="ECO:0007669"/>
    <property type="project" value="UniProtKB-KW"/>
</dbReference>